<gene>
    <name evidence="1" type="ORF">METZ01_LOCUS145397</name>
</gene>
<accession>A0A381ZUX6</accession>
<dbReference type="SUPFAM" id="SSF53335">
    <property type="entry name" value="S-adenosyl-L-methionine-dependent methyltransferases"/>
    <property type="match status" value="1"/>
</dbReference>
<dbReference type="InterPro" id="IPR029063">
    <property type="entry name" value="SAM-dependent_MTases_sf"/>
</dbReference>
<protein>
    <recommendedName>
        <fullName evidence="2">DNA methylase adenine-specific domain-containing protein</fullName>
    </recommendedName>
</protein>
<dbReference type="Gene3D" id="3.40.50.150">
    <property type="entry name" value="Vaccinia Virus protein VP39"/>
    <property type="match status" value="1"/>
</dbReference>
<proteinExistence type="predicted"/>
<organism evidence="1">
    <name type="scientific">marine metagenome</name>
    <dbReference type="NCBI Taxonomy" id="408172"/>
    <lineage>
        <taxon>unclassified sequences</taxon>
        <taxon>metagenomes</taxon>
        <taxon>ecological metagenomes</taxon>
    </lineage>
</organism>
<dbReference type="EMBL" id="UINC01022594">
    <property type="protein sequence ID" value="SVA92543.1"/>
    <property type="molecule type" value="Genomic_DNA"/>
</dbReference>
<evidence type="ECO:0000313" key="1">
    <source>
        <dbReference type="EMBL" id="SVA92543.1"/>
    </source>
</evidence>
<dbReference type="AlphaFoldDB" id="A0A381ZUX6"/>
<evidence type="ECO:0008006" key="2">
    <source>
        <dbReference type="Google" id="ProtNLM"/>
    </source>
</evidence>
<sequence>MDIILEPSAGCGNISKCLPEDAVSIDLVPEGDGIIQQDFFDYFPVGLEPYDEENLFHKNYKKILTIGNPPFGRGYLNPLAVKFFNHAAKFSEYIAFIVPLKWTSSWKLHRQLNENFSCVYSEHLPKDSFLLDGKPYHVKCCQQLWKRGNHEPNLRILDRPKTVHEDFDLFLTCDNVKKRVSVRKQIKKNEYWDFGLKYWGKIGVCELNEIEENTTTHFLIKAHQPFVRKIFENIEWKKYTHNMGAENIGGKSNLIRAYEETKYNLLIQQWLELP</sequence>
<name>A0A381ZUX6_9ZZZZ</name>
<reference evidence="1" key="1">
    <citation type="submission" date="2018-05" db="EMBL/GenBank/DDBJ databases">
        <authorList>
            <person name="Lanie J.A."/>
            <person name="Ng W.-L."/>
            <person name="Kazmierczak K.M."/>
            <person name="Andrzejewski T.M."/>
            <person name="Davidsen T.M."/>
            <person name="Wayne K.J."/>
            <person name="Tettelin H."/>
            <person name="Glass J.I."/>
            <person name="Rusch D."/>
            <person name="Podicherti R."/>
            <person name="Tsui H.-C.T."/>
            <person name="Winkler M.E."/>
        </authorList>
    </citation>
    <scope>NUCLEOTIDE SEQUENCE</scope>
</reference>